<keyword evidence="4" id="KW-0804">Transcription</keyword>
<dbReference type="NCBIfam" id="TIGR02937">
    <property type="entry name" value="sigma70-ECF"/>
    <property type="match status" value="1"/>
</dbReference>
<dbReference type="Pfam" id="PF04542">
    <property type="entry name" value="Sigma70_r2"/>
    <property type="match status" value="1"/>
</dbReference>
<organism evidence="7 8">
    <name type="scientific">Candidatus Mediterraneibacter gallistercoris</name>
    <dbReference type="NCBI Taxonomy" id="2838671"/>
    <lineage>
        <taxon>Bacteria</taxon>
        <taxon>Bacillati</taxon>
        <taxon>Bacillota</taxon>
        <taxon>Clostridia</taxon>
        <taxon>Lachnospirales</taxon>
        <taxon>Lachnospiraceae</taxon>
        <taxon>Mediterraneibacter</taxon>
    </lineage>
</organism>
<reference evidence="7" key="1">
    <citation type="journal article" date="2021" name="PeerJ">
        <title>Extensive microbial diversity within the chicken gut microbiome revealed by metagenomics and culture.</title>
        <authorList>
            <person name="Gilroy R."/>
            <person name="Ravi A."/>
            <person name="Getino M."/>
            <person name="Pursley I."/>
            <person name="Horton D.L."/>
            <person name="Alikhan N.F."/>
            <person name="Baker D."/>
            <person name="Gharbi K."/>
            <person name="Hall N."/>
            <person name="Watson M."/>
            <person name="Adriaenssens E.M."/>
            <person name="Foster-Nyarko E."/>
            <person name="Jarju S."/>
            <person name="Secka A."/>
            <person name="Antonio M."/>
            <person name="Oren A."/>
            <person name="Chaudhuri R.R."/>
            <person name="La Ragione R."/>
            <person name="Hildebrand F."/>
            <person name="Pallen M.J."/>
        </authorList>
    </citation>
    <scope>NUCLEOTIDE SEQUENCE</scope>
    <source>
        <strain evidence="7">CHK165-2605</strain>
    </source>
</reference>
<dbReference type="Proteomes" id="UP000823895">
    <property type="component" value="Unassembled WGS sequence"/>
</dbReference>
<reference evidence="7" key="2">
    <citation type="submission" date="2021-04" db="EMBL/GenBank/DDBJ databases">
        <authorList>
            <person name="Gilroy R."/>
        </authorList>
    </citation>
    <scope>NUCLEOTIDE SEQUENCE</scope>
    <source>
        <strain evidence="7">CHK165-2605</strain>
    </source>
</reference>
<evidence type="ECO:0000259" key="5">
    <source>
        <dbReference type="Pfam" id="PF04542"/>
    </source>
</evidence>
<evidence type="ECO:0000259" key="6">
    <source>
        <dbReference type="Pfam" id="PF04545"/>
    </source>
</evidence>
<dbReference type="InterPro" id="IPR007630">
    <property type="entry name" value="RNA_pol_sigma70_r4"/>
</dbReference>
<keyword evidence="2" id="KW-0731">Sigma factor</keyword>
<dbReference type="Gene3D" id="1.10.1740.10">
    <property type="match status" value="1"/>
</dbReference>
<evidence type="ECO:0000256" key="3">
    <source>
        <dbReference type="ARBA" id="ARBA00023125"/>
    </source>
</evidence>
<feature type="domain" description="RNA polymerase sigma-70 region 4" evidence="6">
    <location>
        <begin position="195"/>
        <end position="244"/>
    </location>
</feature>
<accession>A0A9D2T0V6</accession>
<dbReference type="SUPFAM" id="SSF88946">
    <property type="entry name" value="Sigma2 domain of RNA polymerase sigma factors"/>
    <property type="match status" value="1"/>
</dbReference>
<dbReference type="GO" id="GO:0016987">
    <property type="term" value="F:sigma factor activity"/>
    <property type="evidence" value="ECO:0007669"/>
    <property type="project" value="UniProtKB-KW"/>
</dbReference>
<evidence type="ECO:0000256" key="2">
    <source>
        <dbReference type="ARBA" id="ARBA00023082"/>
    </source>
</evidence>
<dbReference type="GO" id="GO:0003677">
    <property type="term" value="F:DNA binding"/>
    <property type="evidence" value="ECO:0007669"/>
    <property type="project" value="UniProtKB-KW"/>
</dbReference>
<proteinExistence type="predicted"/>
<dbReference type="EMBL" id="DWWI01000100">
    <property type="protein sequence ID" value="HJC42973.1"/>
    <property type="molecule type" value="Genomic_DNA"/>
</dbReference>
<sequence>MMENEHLVVLIRSGENEAENMLQLWQQNKGFIAMMARRYSARAEMEDLEQEGYIALCEAVQHYDLDRGMSFISYAAFWIKHRMQICADNNQTVRLPSNAGDEVRKYQKIMRKYQQVYGSTPSDWEMCGFLRASKVKLDRIRRAAQIGNIRSLEEPAPGLDGDITMGDTVAAGGDMEESTIRKIDREQMKQELQTAINKLPEKQSYVLRKIYRECMTRLSVGEMLGRSAREIGEIERKAMRTLRQRNRSGGLRAYYEGYLAAAPIHHRSLKTFLTTWESEVEREALR</sequence>
<dbReference type="Pfam" id="PF04545">
    <property type="entry name" value="Sigma70_r4"/>
    <property type="match status" value="1"/>
</dbReference>
<dbReference type="PRINTS" id="PR00046">
    <property type="entry name" value="SIGMA70FCT"/>
</dbReference>
<dbReference type="InterPro" id="IPR007627">
    <property type="entry name" value="RNA_pol_sigma70_r2"/>
</dbReference>
<keyword evidence="1" id="KW-0805">Transcription regulation</keyword>
<name>A0A9D2T0V6_9FIRM</name>
<gene>
    <name evidence="7" type="ORF">H9756_04715</name>
</gene>
<dbReference type="Gene3D" id="1.20.140.160">
    <property type="match status" value="1"/>
</dbReference>
<comment type="caution">
    <text evidence="7">The sequence shown here is derived from an EMBL/GenBank/DDBJ whole genome shotgun (WGS) entry which is preliminary data.</text>
</comment>
<feature type="domain" description="RNA polymerase sigma-70 region 2" evidence="5">
    <location>
        <begin position="24"/>
        <end position="83"/>
    </location>
</feature>
<dbReference type="AlphaFoldDB" id="A0A9D2T0V6"/>
<dbReference type="InterPro" id="IPR000943">
    <property type="entry name" value="RNA_pol_sigma70"/>
</dbReference>
<dbReference type="PANTHER" id="PTHR30603">
    <property type="entry name" value="RNA POLYMERASE SIGMA FACTOR RPO"/>
    <property type="match status" value="1"/>
</dbReference>
<dbReference type="InterPro" id="IPR013324">
    <property type="entry name" value="RNA_pol_sigma_r3/r4-like"/>
</dbReference>
<evidence type="ECO:0000256" key="4">
    <source>
        <dbReference type="ARBA" id="ARBA00023163"/>
    </source>
</evidence>
<dbReference type="SUPFAM" id="SSF88659">
    <property type="entry name" value="Sigma3 and sigma4 domains of RNA polymerase sigma factors"/>
    <property type="match status" value="2"/>
</dbReference>
<keyword evidence="3" id="KW-0238">DNA-binding</keyword>
<dbReference type="PANTHER" id="PTHR30603:SF47">
    <property type="entry name" value="RNA POLYMERASE SIGMA FACTOR SIGD, CHLOROPLASTIC"/>
    <property type="match status" value="1"/>
</dbReference>
<dbReference type="InterPro" id="IPR050239">
    <property type="entry name" value="Sigma-70_RNA_pol_init_factors"/>
</dbReference>
<evidence type="ECO:0000313" key="7">
    <source>
        <dbReference type="EMBL" id="HJC42973.1"/>
    </source>
</evidence>
<evidence type="ECO:0000313" key="8">
    <source>
        <dbReference type="Proteomes" id="UP000823895"/>
    </source>
</evidence>
<dbReference type="InterPro" id="IPR013325">
    <property type="entry name" value="RNA_pol_sigma_r2"/>
</dbReference>
<evidence type="ECO:0000256" key="1">
    <source>
        <dbReference type="ARBA" id="ARBA00023015"/>
    </source>
</evidence>
<dbReference type="InterPro" id="IPR014284">
    <property type="entry name" value="RNA_pol_sigma-70_dom"/>
</dbReference>
<protein>
    <submittedName>
        <fullName evidence="7">Sigma-70 family RNA polymerase sigma factor</fullName>
    </submittedName>
</protein>
<dbReference type="GO" id="GO:0006352">
    <property type="term" value="P:DNA-templated transcription initiation"/>
    <property type="evidence" value="ECO:0007669"/>
    <property type="project" value="InterPro"/>
</dbReference>